<protein>
    <submittedName>
        <fullName evidence="1">Uncharacterized protein</fullName>
    </submittedName>
</protein>
<dbReference type="AlphaFoldDB" id="A0A814IC46"/>
<comment type="caution">
    <text evidence="1">The sequence shown here is derived from an EMBL/GenBank/DDBJ whole genome shotgun (WGS) entry which is preliminary data.</text>
</comment>
<proteinExistence type="predicted"/>
<name>A0A814IC46_9BILA</name>
<evidence type="ECO:0000313" key="2">
    <source>
        <dbReference type="Proteomes" id="UP000663889"/>
    </source>
</evidence>
<accession>A0A814IC46</accession>
<dbReference type="Proteomes" id="UP000663889">
    <property type="component" value="Unassembled WGS sequence"/>
</dbReference>
<evidence type="ECO:0000313" key="1">
    <source>
        <dbReference type="EMBL" id="CAF1020866.1"/>
    </source>
</evidence>
<reference evidence="1" key="1">
    <citation type="submission" date="2021-02" db="EMBL/GenBank/DDBJ databases">
        <authorList>
            <person name="Nowell W R."/>
        </authorList>
    </citation>
    <scope>NUCLEOTIDE SEQUENCE</scope>
</reference>
<sequence>MSTNNSDQQYVPMVSKKGHHQLETNNMLVSTPTTTTTSIVEPKNKIIKQGERDNWSNRIVYLLSIIGFVVDL</sequence>
<gene>
    <name evidence="1" type="ORF">SEV965_LOCUS11795</name>
</gene>
<feature type="non-terminal residue" evidence="1">
    <location>
        <position position="72"/>
    </location>
</feature>
<dbReference type="EMBL" id="CAJNOU010000519">
    <property type="protein sequence ID" value="CAF1020866.1"/>
    <property type="molecule type" value="Genomic_DNA"/>
</dbReference>
<organism evidence="1 2">
    <name type="scientific">Rotaria sordida</name>
    <dbReference type="NCBI Taxonomy" id="392033"/>
    <lineage>
        <taxon>Eukaryota</taxon>
        <taxon>Metazoa</taxon>
        <taxon>Spiralia</taxon>
        <taxon>Gnathifera</taxon>
        <taxon>Rotifera</taxon>
        <taxon>Eurotatoria</taxon>
        <taxon>Bdelloidea</taxon>
        <taxon>Philodinida</taxon>
        <taxon>Philodinidae</taxon>
        <taxon>Rotaria</taxon>
    </lineage>
</organism>